<evidence type="ECO:0000313" key="1">
    <source>
        <dbReference type="EMBL" id="CAG8772828.1"/>
    </source>
</evidence>
<comment type="caution">
    <text evidence="1">The sequence shown here is derived from an EMBL/GenBank/DDBJ whole genome shotgun (WGS) entry which is preliminary data.</text>
</comment>
<proteinExistence type="predicted"/>
<accession>A0ACA9R1A0</accession>
<evidence type="ECO:0000313" key="2">
    <source>
        <dbReference type="Proteomes" id="UP000789702"/>
    </source>
</evidence>
<name>A0ACA9R1A0_9GLOM</name>
<protein>
    <submittedName>
        <fullName evidence="1">12859_t:CDS:1</fullName>
    </submittedName>
</protein>
<keyword evidence="2" id="KW-1185">Reference proteome</keyword>
<gene>
    <name evidence="1" type="ORF">DHETER_LOCUS15939</name>
</gene>
<reference evidence="1" key="1">
    <citation type="submission" date="2021-06" db="EMBL/GenBank/DDBJ databases">
        <authorList>
            <person name="Kallberg Y."/>
            <person name="Tangrot J."/>
            <person name="Rosling A."/>
        </authorList>
    </citation>
    <scope>NUCLEOTIDE SEQUENCE</scope>
    <source>
        <strain evidence="1">IL203A</strain>
    </source>
</reference>
<organism evidence="1 2">
    <name type="scientific">Dentiscutata heterogama</name>
    <dbReference type="NCBI Taxonomy" id="1316150"/>
    <lineage>
        <taxon>Eukaryota</taxon>
        <taxon>Fungi</taxon>
        <taxon>Fungi incertae sedis</taxon>
        <taxon>Mucoromycota</taxon>
        <taxon>Glomeromycotina</taxon>
        <taxon>Glomeromycetes</taxon>
        <taxon>Diversisporales</taxon>
        <taxon>Gigasporaceae</taxon>
        <taxon>Dentiscutata</taxon>
    </lineage>
</organism>
<dbReference type="EMBL" id="CAJVPU010057917">
    <property type="protein sequence ID" value="CAG8772828.1"/>
    <property type="molecule type" value="Genomic_DNA"/>
</dbReference>
<sequence>LDIKNNFFYASLHTKPVISENTEVQVQHNKGQNNKEQGSLLSLQHKLPLHDITNSTSIDTSTTDIITD</sequence>
<feature type="non-terminal residue" evidence="1">
    <location>
        <position position="1"/>
    </location>
</feature>
<dbReference type="Proteomes" id="UP000789702">
    <property type="component" value="Unassembled WGS sequence"/>
</dbReference>
<feature type="non-terminal residue" evidence="1">
    <location>
        <position position="68"/>
    </location>
</feature>